<protein>
    <submittedName>
        <fullName evidence="6">Sigma-70 family RNA polymerase sigma factor</fullName>
    </submittedName>
</protein>
<comment type="caution">
    <text evidence="6">The sequence shown here is derived from an EMBL/GenBank/DDBJ whole genome shotgun (WGS) entry which is preliminary data.</text>
</comment>
<keyword evidence="3" id="KW-0238">DNA-binding</keyword>
<evidence type="ECO:0000313" key="6">
    <source>
        <dbReference type="EMBL" id="NOJ23553.1"/>
    </source>
</evidence>
<dbReference type="SUPFAM" id="SSF88659">
    <property type="entry name" value="Sigma3 and sigma4 domains of RNA polymerase sigma factors"/>
    <property type="match status" value="1"/>
</dbReference>
<evidence type="ECO:0000256" key="2">
    <source>
        <dbReference type="ARBA" id="ARBA00023082"/>
    </source>
</evidence>
<reference evidence="6 7" key="1">
    <citation type="submission" date="2019-09" db="EMBL/GenBank/DDBJ databases">
        <title>Draft genome sequencing and comparative genomics of hatchery-associated Vibrios.</title>
        <authorList>
            <person name="Kehlet-Delgado H."/>
            <person name="Mueller R.S."/>
        </authorList>
    </citation>
    <scope>NUCLEOTIDE SEQUENCE [LARGE SCALE GENOMIC DNA]</scope>
    <source>
        <strain evidence="6 7">09-121-3</strain>
    </source>
</reference>
<organism evidence="6 7">
    <name type="scientific">Vibrio coralliilyticus</name>
    <dbReference type="NCBI Taxonomy" id="190893"/>
    <lineage>
        <taxon>Bacteria</taxon>
        <taxon>Pseudomonadati</taxon>
        <taxon>Pseudomonadota</taxon>
        <taxon>Gammaproteobacteria</taxon>
        <taxon>Vibrionales</taxon>
        <taxon>Vibrionaceae</taxon>
        <taxon>Vibrio</taxon>
    </lineage>
</organism>
<dbReference type="PANTHER" id="PTHR30385:SF7">
    <property type="entry name" value="RNA POLYMERASE SIGMA FACTOR FLIA"/>
    <property type="match status" value="1"/>
</dbReference>
<dbReference type="GO" id="GO:0003677">
    <property type="term" value="F:DNA binding"/>
    <property type="evidence" value="ECO:0007669"/>
    <property type="project" value="UniProtKB-KW"/>
</dbReference>
<evidence type="ECO:0000313" key="7">
    <source>
        <dbReference type="Proteomes" id="UP000576645"/>
    </source>
</evidence>
<evidence type="ECO:0000256" key="4">
    <source>
        <dbReference type="ARBA" id="ARBA00023163"/>
    </source>
</evidence>
<dbReference type="Gene3D" id="1.20.140.160">
    <property type="match status" value="1"/>
</dbReference>
<dbReference type="AlphaFoldDB" id="A0AAP6ZSA3"/>
<evidence type="ECO:0000256" key="3">
    <source>
        <dbReference type="ARBA" id="ARBA00023125"/>
    </source>
</evidence>
<dbReference type="InterPro" id="IPR013324">
    <property type="entry name" value="RNA_pol_sigma_r3/r4-like"/>
</dbReference>
<dbReference type="RefSeq" id="WP_171352791.1">
    <property type="nucleotide sequence ID" value="NZ_VTXP01000005.1"/>
</dbReference>
<feature type="domain" description="RNA polymerase sigma-70" evidence="5">
    <location>
        <begin position="146"/>
        <end position="172"/>
    </location>
</feature>
<dbReference type="PROSITE" id="PS00716">
    <property type="entry name" value="SIGMA70_2"/>
    <property type="match status" value="1"/>
</dbReference>
<dbReference type="InterPro" id="IPR014284">
    <property type="entry name" value="RNA_pol_sigma-70_dom"/>
</dbReference>
<proteinExistence type="predicted"/>
<dbReference type="EMBL" id="VTXP01000005">
    <property type="protein sequence ID" value="NOJ23553.1"/>
    <property type="molecule type" value="Genomic_DNA"/>
</dbReference>
<keyword evidence="4" id="KW-0804">Transcription</keyword>
<dbReference type="GO" id="GO:0016987">
    <property type="term" value="F:sigma factor activity"/>
    <property type="evidence" value="ECO:0007669"/>
    <property type="project" value="UniProtKB-KW"/>
</dbReference>
<name>A0AAP6ZSA3_9VIBR</name>
<dbReference type="Pfam" id="PF04545">
    <property type="entry name" value="Sigma70_r4"/>
    <property type="match status" value="1"/>
</dbReference>
<keyword evidence="1" id="KW-0805">Transcription regulation</keyword>
<evidence type="ECO:0000259" key="5">
    <source>
        <dbReference type="PROSITE" id="PS00716"/>
    </source>
</evidence>
<keyword evidence="2" id="KW-0731">Sigma factor</keyword>
<dbReference type="NCBIfam" id="TIGR02937">
    <property type="entry name" value="sigma70-ECF"/>
    <property type="match status" value="1"/>
</dbReference>
<dbReference type="InterPro" id="IPR007630">
    <property type="entry name" value="RNA_pol_sigma70_r4"/>
</dbReference>
<sequence>MEDIKEEMCFELIYSWCYMMANKFFRLYGGVSGIEFDDFLNSAYVAACRSFNNFDPCKGKLENYMLKCINLELGRIVSDSYKYQSQTDSIDELLINGIDVNSFLKSDTEIDNQSLVIFENNLEGVLFNLDERKLNIIFEFYFKGRTFKDIANDLEISPSRVSQLHTEIILDLRDNWK</sequence>
<dbReference type="Proteomes" id="UP000576645">
    <property type="component" value="Unassembled WGS sequence"/>
</dbReference>
<evidence type="ECO:0000256" key="1">
    <source>
        <dbReference type="ARBA" id="ARBA00023015"/>
    </source>
</evidence>
<gene>
    <name evidence="6" type="ORF">F0238_12525</name>
</gene>
<dbReference type="PANTHER" id="PTHR30385">
    <property type="entry name" value="SIGMA FACTOR F FLAGELLAR"/>
    <property type="match status" value="1"/>
</dbReference>
<accession>A0AAP6ZSA3</accession>
<dbReference type="GO" id="GO:0006352">
    <property type="term" value="P:DNA-templated transcription initiation"/>
    <property type="evidence" value="ECO:0007669"/>
    <property type="project" value="InterPro"/>
</dbReference>
<dbReference type="InterPro" id="IPR000943">
    <property type="entry name" value="RNA_pol_sigma70"/>
</dbReference>